<evidence type="ECO:0000313" key="1">
    <source>
        <dbReference type="EMBL" id="HER95093.1"/>
    </source>
</evidence>
<evidence type="ECO:0008006" key="2">
    <source>
        <dbReference type="Google" id="ProtNLM"/>
    </source>
</evidence>
<dbReference type="PANTHER" id="PTHR37804:SF1">
    <property type="entry name" value="CDAA REGULATORY PROTEIN CDAR"/>
    <property type="match status" value="1"/>
</dbReference>
<name>A0A7V2F5M6_RHOMR</name>
<proteinExistence type="predicted"/>
<dbReference type="PANTHER" id="PTHR37804">
    <property type="entry name" value="CDAA REGULATORY PROTEIN CDAR"/>
    <property type="match status" value="1"/>
</dbReference>
<dbReference type="EMBL" id="DSGB01000002">
    <property type="protein sequence ID" value="HER95093.1"/>
    <property type="molecule type" value="Genomic_DNA"/>
</dbReference>
<sequence length="331" mass="36795">MWSEVTQRFPLLQEIFGRQPAASAGRRPEGGPSKGMVITICVLISTLLWLTFTLQELYTATLELPVKIANLPADQALAVAPPATVRVQVRGEGYPLVQLYFNPPSLTLDARQERIDLSTVDLVLPRGVIVESITPPIIELRKEPRVERRLPVALRVTLETPPTHDLLYPPRLEPDSVTVSGAASILQNLTAWPTVSMRLTDVRDVVKLRVPLADTLHTLVTVFPEAIWLYAQAVPFTEGVRELPVRVTGIPPTERAVTLEPSVVRVQFRVPLAQYEAAMQAPDFYATVSYETIRTDTTGRVRPLVHLPEGVVLRDLAVSPPVLRYYNVLMP</sequence>
<gene>
    <name evidence="1" type="ORF">ENO59_01015</name>
</gene>
<dbReference type="InterPro" id="IPR053154">
    <property type="entry name" value="c-di-AMP_regulator"/>
</dbReference>
<organism evidence="1">
    <name type="scientific">Rhodothermus marinus</name>
    <name type="common">Rhodothermus obamensis</name>
    <dbReference type="NCBI Taxonomy" id="29549"/>
    <lineage>
        <taxon>Bacteria</taxon>
        <taxon>Pseudomonadati</taxon>
        <taxon>Rhodothermota</taxon>
        <taxon>Rhodothermia</taxon>
        <taxon>Rhodothermales</taxon>
        <taxon>Rhodothermaceae</taxon>
        <taxon>Rhodothermus</taxon>
    </lineage>
</organism>
<accession>A0A7V2F5M6</accession>
<reference evidence="1" key="1">
    <citation type="journal article" date="2020" name="mSystems">
        <title>Genome- and Community-Level Interaction Insights into Carbon Utilization and Element Cycling Functions of Hydrothermarchaeota in Hydrothermal Sediment.</title>
        <authorList>
            <person name="Zhou Z."/>
            <person name="Liu Y."/>
            <person name="Xu W."/>
            <person name="Pan J."/>
            <person name="Luo Z.H."/>
            <person name="Li M."/>
        </authorList>
    </citation>
    <scope>NUCLEOTIDE SEQUENCE [LARGE SCALE GENOMIC DNA]</scope>
    <source>
        <strain evidence="1">SpSt-143</strain>
    </source>
</reference>
<protein>
    <recommendedName>
        <fullName evidence="2">YbbR family protein</fullName>
    </recommendedName>
</protein>
<comment type="caution">
    <text evidence="1">The sequence shown here is derived from an EMBL/GenBank/DDBJ whole genome shotgun (WGS) entry which is preliminary data.</text>
</comment>
<dbReference type="AlphaFoldDB" id="A0A7V2F5M6"/>